<proteinExistence type="predicted"/>
<keyword evidence="9" id="KW-1133">Transmembrane helix</keyword>
<evidence type="ECO:0000256" key="7">
    <source>
        <dbReference type="ARBA" id="ARBA00023012"/>
    </source>
</evidence>
<evidence type="ECO:0000256" key="2">
    <source>
        <dbReference type="ARBA" id="ARBA00004370"/>
    </source>
</evidence>
<keyword evidence="5" id="KW-0808">Transferase</keyword>
<dbReference type="Gene3D" id="3.30.565.10">
    <property type="entry name" value="Histidine kinase-like ATPase, C-terminal domain"/>
    <property type="match status" value="1"/>
</dbReference>
<keyword evidence="9" id="KW-0812">Transmembrane</keyword>
<keyword evidence="8 9" id="KW-0472">Membrane</keyword>
<dbReference type="InterPro" id="IPR004358">
    <property type="entry name" value="Sig_transdc_His_kin-like_C"/>
</dbReference>
<dbReference type="GO" id="GO:0016020">
    <property type="term" value="C:membrane"/>
    <property type="evidence" value="ECO:0007669"/>
    <property type="project" value="UniProtKB-SubCell"/>
</dbReference>
<dbReference type="FunFam" id="1.10.287.130:FF:000001">
    <property type="entry name" value="Two-component sensor histidine kinase"/>
    <property type="match status" value="1"/>
</dbReference>
<dbReference type="InterPro" id="IPR003661">
    <property type="entry name" value="HisK_dim/P_dom"/>
</dbReference>
<evidence type="ECO:0000256" key="4">
    <source>
        <dbReference type="ARBA" id="ARBA00022553"/>
    </source>
</evidence>
<dbReference type="AlphaFoldDB" id="A0A1M5ZAI7"/>
<comment type="subcellular location">
    <subcellularLocation>
        <location evidence="2">Membrane</location>
    </subcellularLocation>
</comment>
<keyword evidence="7" id="KW-0902">Two-component regulatory system</keyword>
<dbReference type="EMBL" id="FQXU01000008">
    <property type="protein sequence ID" value="SHI21230.1"/>
    <property type="molecule type" value="Genomic_DNA"/>
</dbReference>
<evidence type="ECO:0000259" key="10">
    <source>
        <dbReference type="PROSITE" id="PS50109"/>
    </source>
</evidence>
<dbReference type="FunFam" id="3.30.565.10:FF:000006">
    <property type="entry name" value="Sensor histidine kinase WalK"/>
    <property type="match status" value="1"/>
</dbReference>
<dbReference type="Pfam" id="PF02518">
    <property type="entry name" value="HATPase_c"/>
    <property type="match status" value="1"/>
</dbReference>
<evidence type="ECO:0000256" key="8">
    <source>
        <dbReference type="ARBA" id="ARBA00023136"/>
    </source>
</evidence>
<dbReference type="GO" id="GO:0000155">
    <property type="term" value="F:phosphorelay sensor kinase activity"/>
    <property type="evidence" value="ECO:0007669"/>
    <property type="project" value="InterPro"/>
</dbReference>
<dbReference type="CDD" id="cd00075">
    <property type="entry name" value="HATPase"/>
    <property type="match status" value="1"/>
</dbReference>
<dbReference type="Gene3D" id="1.10.287.130">
    <property type="match status" value="1"/>
</dbReference>
<dbReference type="PRINTS" id="PR00344">
    <property type="entry name" value="BCTRLSENSOR"/>
</dbReference>
<organism evidence="11 12">
    <name type="scientific">Clostridium intestinale DSM 6191</name>
    <dbReference type="NCBI Taxonomy" id="1121320"/>
    <lineage>
        <taxon>Bacteria</taxon>
        <taxon>Bacillati</taxon>
        <taxon>Bacillota</taxon>
        <taxon>Clostridia</taxon>
        <taxon>Eubacteriales</taxon>
        <taxon>Clostridiaceae</taxon>
        <taxon>Clostridium</taxon>
    </lineage>
</organism>
<dbReference type="Proteomes" id="UP000184241">
    <property type="component" value="Unassembled WGS sequence"/>
</dbReference>
<evidence type="ECO:0000256" key="6">
    <source>
        <dbReference type="ARBA" id="ARBA00022777"/>
    </source>
</evidence>
<evidence type="ECO:0000313" key="11">
    <source>
        <dbReference type="EMBL" id="SHI21230.1"/>
    </source>
</evidence>
<dbReference type="InterPro" id="IPR036097">
    <property type="entry name" value="HisK_dim/P_sf"/>
</dbReference>
<dbReference type="EC" id="2.7.13.3" evidence="3"/>
<dbReference type="Pfam" id="PF00512">
    <property type="entry name" value="HisKA"/>
    <property type="match status" value="1"/>
</dbReference>
<dbReference type="PANTHER" id="PTHR43711:SF26">
    <property type="entry name" value="SENSOR HISTIDINE KINASE RCSC"/>
    <property type="match status" value="1"/>
</dbReference>
<reference evidence="11 12" key="1">
    <citation type="submission" date="2016-11" db="EMBL/GenBank/DDBJ databases">
        <authorList>
            <person name="Jaros S."/>
            <person name="Januszkiewicz K."/>
            <person name="Wedrychowicz H."/>
        </authorList>
    </citation>
    <scope>NUCLEOTIDE SEQUENCE [LARGE SCALE GENOMIC DNA]</scope>
    <source>
        <strain evidence="11 12">DSM 6191</strain>
    </source>
</reference>
<evidence type="ECO:0000313" key="12">
    <source>
        <dbReference type="Proteomes" id="UP000184241"/>
    </source>
</evidence>
<accession>A0A1M5ZAI7</accession>
<dbReference type="SUPFAM" id="SSF47384">
    <property type="entry name" value="Homodimeric domain of signal transducing histidine kinase"/>
    <property type="match status" value="1"/>
</dbReference>
<dbReference type="InterPro" id="IPR036890">
    <property type="entry name" value="HATPase_C_sf"/>
</dbReference>
<dbReference type="SUPFAM" id="SSF55874">
    <property type="entry name" value="ATPase domain of HSP90 chaperone/DNA topoisomerase II/histidine kinase"/>
    <property type="match status" value="1"/>
</dbReference>
<feature type="domain" description="Histidine kinase" evidence="10">
    <location>
        <begin position="139"/>
        <end position="354"/>
    </location>
</feature>
<dbReference type="RefSeq" id="WP_073020182.1">
    <property type="nucleotide sequence ID" value="NZ_FQXU01000008.1"/>
</dbReference>
<feature type="transmembrane region" description="Helical" evidence="9">
    <location>
        <begin position="47"/>
        <end position="70"/>
    </location>
</feature>
<evidence type="ECO:0000256" key="1">
    <source>
        <dbReference type="ARBA" id="ARBA00000085"/>
    </source>
</evidence>
<dbReference type="PROSITE" id="PS50109">
    <property type="entry name" value="HIS_KIN"/>
    <property type="match status" value="1"/>
</dbReference>
<gene>
    <name evidence="11" type="ORF">SAMN02745941_02707</name>
</gene>
<evidence type="ECO:0000256" key="5">
    <source>
        <dbReference type="ARBA" id="ARBA00022679"/>
    </source>
</evidence>
<dbReference type="CDD" id="cd00082">
    <property type="entry name" value="HisKA"/>
    <property type="match status" value="1"/>
</dbReference>
<dbReference type="InterPro" id="IPR003594">
    <property type="entry name" value="HATPase_dom"/>
</dbReference>
<sequence length="356" mass="40849">MRFRKGKIHNIVGVLLGLIVLSAFIMLAFFITSFIYKTIGKTPNILITQMINSLLGIFFLVTTIFSTINFGSKNYREYQINMFKSIVEAMEKMSKGDFNVKLEYDHNKIKPFVALVKGVNSMALELSTMEKMRQEFVSNVSHEIQSPLTSIKGFAQVLRNNNLSEEERVHYLNIIETESTRLSKLGDNLLKLATLDSDQVELQLKSYRLDKQIRSTILSLEPHWERKNIKFEIFMEEVEIIGDEGMLNQVWTNLIHNSIKFTEENGQIKIYLSQVQDKVEFKIIDTGIGIDEEEQLHIFERFYKADKARARSIGGNGLGLSIVKRIIEVHKGSIEVQSELGNGSTFTIYLSSKFIK</sequence>
<name>A0A1M5ZAI7_9CLOT</name>
<dbReference type="PANTHER" id="PTHR43711">
    <property type="entry name" value="TWO-COMPONENT HISTIDINE KINASE"/>
    <property type="match status" value="1"/>
</dbReference>
<comment type="catalytic activity">
    <reaction evidence="1">
        <text>ATP + protein L-histidine = ADP + protein N-phospho-L-histidine.</text>
        <dbReference type="EC" id="2.7.13.3"/>
    </reaction>
</comment>
<dbReference type="InterPro" id="IPR050736">
    <property type="entry name" value="Sensor_HK_Regulatory"/>
</dbReference>
<keyword evidence="4" id="KW-0597">Phosphoprotein</keyword>
<dbReference type="SMART" id="SM00387">
    <property type="entry name" value="HATPase_c"/>
    <property type="match status" value="1"/>
</dbReference>
<keyword evidence="6 11" id="KW-0418">Kinase</keyword>
<evidence type="ECO:0000256" key="9">
    <source>
        <dbReference type="SAM" id="Phobius"/>
    </source>
</evidence>
<feature type="transmembrane region" description="Helical" evidence="9">
    <location>
        <begin position="12"/>
        <end position="35"/>
    </location>
</feature>
<dbReference type="InterPro" id="IPR005467">
    <property type="entry name" value="His_kinase_dom"/>
</dbReference>
<protein>
    <recommendedName>
        <fullName evidence="3">histidine kinase</fullName>
        <ecNumber evidence="3">2.7.13.3</ecNumber>
    </recommendedName>
</protein>
<evidence type="ECO:0000256" key="3">
    <source>
        <dbReference type="ARBA" id="ARBA00012438"/>
    </source>
</evidence>
<dbReference type="SMART" id="SM00388">
    <property type="entry name" value="HisKA"/>
    <property type="match status" value="1"/>
</dbReference>